<evidence type="ECO:0000256" key="10">
    <source>
        <dbReference type="ARBA" id="ARBA00022989"/>
    </source>
</evidence>
<name>A0A2H0YR77_9BACT</name>
<gene>
    <name evidence="16" type="primary">mrdA</name>
    <name evidence="16" type="ORF">COT32_00865</name>
</gene>
<dbReference type="InterPro" id="IPR001460">
    <property type="entry name" value="PCN-bd_Tpept"/>
</dbReference>
<dbReference type="Pfam" id="PF00905">
    <property type="entry name" value="Transpeptidase"/>
    <property type="match status" value="1"/>
</dbReference>
<evidence type="ECO:0000313" key="17">
    <source>
        <dbReference type="Proteomes" id="UP000231472"/>
    </source>
</evidence>
<dbReference type="GO" id="GO:0071972">
    <property type="term" value="F:peptidoglycan L,D-transpeptidase activity"/>
    <property type="evidence" value="ECO:0007669"/>
    <property type="project" value="TreeGrafter"/>
</dbReference>
<comment type="caution">
    <text evidence="16">The sequence shown here is derived from an EMBL/GenBank/DDBJ whole genome shotgun (WGS) entry which is preliminary data.</text>
</comment>
<keyword evidence="4" id="KW-0997">Cell inner membrane</keyword>
<keyword evidence="11 13" id="KW-0472">Membrane</keyword>
<comment type="subcellular location">
    <subcellularLocation>
        <location evidence="2">Cell membrane</location>
    </subcellularLocation>
    <subcellularLocation>
        <location evidence="1">Membrane</location>
        <topology evidence="1">Single-pass membrane protein</topology>
    </subcellularLocation>
</comment>
<keyword evidence="12" id="KW-0961">Cell wall biogenesis/degradation</keyword>
<dbReference type="GO" id="GO:0009002">
    <property type="term" value="F:serine-type D-Ala-D-Ala carboxypeptidase activity"/>
    <property type="evidence" value="ECO:0007669"/>
    <property type="project" value="InterPro"/>
</dbReference>
<reference evidence="17" key="1">
    <citation type="submission" date="2017-09" db="EMBL/GenBank/DDBJ databases">
        <title>Depth-based differentiation of microbial function through sediment-hosted aquifers and enrichment of novel symbionts in the deep terrestrial subsurface.</title>
        <authorList>
            <person name="Probst A.J."/>
            <person name="Ladd B."/>
            <person name="Jarett J.K."/>
            <person name="Geller-Mcgrath D.E."/>
            <person name="Sieber C.M.K."/>
            <person name="Emerson J.B."/>
            <person name="Anantharaman K."/>
            <person name="Thomas B.C."/>
            <person name="Malmstrom R."/>
            <person name="Stieglmeier M."/>
            <person name="Klingl A."/>
            <person name="Woyke T."/>
            <person name="Ryan C.M."/>
            <person name="Banfield J.F."/>
        </authorList>
    </citation>
    <scope>NUCLEOTIDE SEQUENCE [LARGE SCALE GENOMIC DNA]</scope>
</reference>
<evidence type="ECO:0000256" key="11">
    <source>
        <dbReference type="ARBA" id="ARBA00023136"/>
    </source>
</evidence>
<dbReference type="GO" id="GO:0005886">
    <property type="term" value="C:plasma membrane"/>
    <property type="evidence" value="ECO:0007669"/>
    <property type="project" value="UniProtKB-SubCell"/>
</dbReference>
<dbReference type="SUPFAM" id="SSF56519">
    <property type="entry name" value="Penicillin binding protein dimerisation domain"/>
    <property type="match status" value="1"/>
</dbReference>
<evidence type="ECO:0000256" key="2">
    <source>
        <dbReference type="ARBA" id="ARBA00004236"/>
    </source>
</evidence>
<evidence type="ECO:0000256" key="4">
    <source>
        <dbReference type="ARBA" id="ARBA00022519"/>
    </source>
</evidence>
<protein>
    <submittedName>
        <fullName evidence="16">Penicillin-binding protein 2</fullName>
    </submittedName>
</protein>
<keyword evidence="6 13" id="KW-0812">Transmembrane</keyword>
<dbReference type="SUPFAM" id="SSF56601">
    <property type="entry name" value="beta-lactamase/transpeptidase-like"/>
    <property type="match status" value="1"/>
</dbReference>
<keyword evidence="3" id="KW-1003">Cell membrane</keyword>
<sequence>MFGSRFLRKFKTKRNIDIEPQEIFLDRLAKEKEEEFGISEKKFEVPLHSRALKRVFILSLVIFFVLLVKTFQFQVLENERFLSLADQNKFIFHSIKAERGVIYAQEGEQLVFNQPSFDLVLDKSKLPADDSRKIEILKEIAKIININPNNLEEKINEGNEQKILIAENLDHQTLIILETKINSFPGFQIERNSIRHYKDGPTFSHLLGYIGKINAEELKENPGIYSITDLIGRDGLEKSYEQVLRKNPGKTRIERDVYGNILSEEIVSLPQSGKSLVLWLDIELQKKIEQELKEILEKTGAKKAVGIALNPKTGGLIAMVSLPNYDNNLFNKESDQQVLAALLTNPQEPLFNRVISGLYPTGSTIKPLIATAALEENLISPTKKIYCQGEITIPHKYNPDIIYHYKDWRTHGWIALEEAIAESCDVYFYTIGGGYGDQEGLGPSRIKKYLEFFGWGNKTQIDLPGEVNGFIPSPDWKKEIKKEPWWDGDTYNLSIGQGDIKVTPLQVVTAFGAIANGGTVFQPKVVKAISDKEKNLISEIKPEIIRENFIDPEELQIVREGMRMSVTGENSPFATAVSLNSLPVAVAVKTGTAETPRSNYYHNWVTVFGPYEDPEIVLTIMVENVKNVQSAALSVAKGVLRWYFNR</sequence>
<keyword evidence="8" id="KW-0133">Cell shape</keyword>
<feature type="domain" description="Penicillin-binding protein dimerisation" evidence="15">
    <location>
        <begin position="95"/>
        <end position="264"/>
    </location>
</feature>
<evidence type="ECO:0000256" key="12">
    <source>
        <dbReference type="ARBA" id="ARBA00023316"/>
    </source>
</evidence>
<keyword evidence="7" id="KW-0378">Hydrolase</keyword>
<dbReference type="PANTHER" id="PTHR30627">
    <property type="entry name" value="PEPTIDOGLYCAN D,D-TRANSPEPTIDASE"/>
    <property type="match status" value="1"/>
</dbReference>
<dbReference type="PANTHER" id="PTHR30627:SF2">
    <property type="entry name" value="PEPTIDOGLYCAN D,D-TRANSPEPTIDASE MRDA"/>
    <property type="match status" value="1"/>
</dbReference>
<keyword evidence="9" id="KW-0573">Peptidoglycan synthesis</keyword>
<dbReference type="GO" id="GO:0006508">
    <property type="term" value="P:proteolysis"/>
    <property type="evidence" value="ECO:0007669"/>
    <property type="project" value="UniProtKB-KW"/>
</dbReference>
<dbReference type="InterPro" id="IPR012338">
    <property type="entry name" value="Beta-lactam/transpept-like"/>
</dbReference>
<dbReference type="GO" id="GO:0071555">
    <property type="term" value="P:cell wall organization"/>
    <property type="evidence" value="ECO:0007669"/>
    <property type="project" value="UniProtKB-KW"/>
</dbReference>
<dbReference type="NCBIfam" id="TIGR03423">
    <property type="entry name" value="pbp2_mrdA"/>
    <property type="match status" value="1"/>
</dbReference>
<feature type="transmembrane region" description="Helical" evidence="13">
    <location>
        <begin position="51"/>
        <end position="71"/>
    </location>
</feature>
<evidence type="ECO:0000259" key="14">
    <source>
        <dbReference type="Pfam" id="PF00905"/>
    </source>
</evidence>
<dbReference type="AlphaFoldDB" id="A0A2H0YR77"/>
<evidence type="ECO:0000256" key="7">
    <source>
        <dbReference type="ARBA" id="ARBA00022801"/>
    </source>
</evidence>
<dbReference type="Gene3D" id="3.90.1310.10">
    <property type="entry name" value="Penicillin-binding protein 2a (Domain 2)"/>
    <property type="match status" value="1"/>
</dbReference>
<evidence type="ECO:0000256" key="13">
    <source>
        <dbReference type="SAM" id="Phobius"/>
    </source>
</evidence>
<dbReference type="InterPro" id="IPR036138">
    <property type="entry name" value="PBP_dimer_sf"/>
</dbReference>
<evidence type="ECO:0000256" key="6">
    <source>
        <dbReference type="ARBA" id="ARBA00022692"/>
    </source>
</evidence>
<dbReference type="Gene3D" id="3.40.710.10">
    <property type="entry name" value="DD-peptidase/beta-lactamase superfamily"/>
    <property type="match status" value="1"/>
</dbReference>
<accession>A0A2H0YR77</accession>
<dbReference type="Proteomes" id="UP000231472">
    <property type="component" value="Unassembled WGS sequence"/>
</dbReference>
<evidence type="ECO:0000313" key="16">
    <source>
        <dbReference type="EMBL" id="PIS40242.1"/>
    </source>
</evidence>
<dbReference type="GO" id="GO:0009252">
    <property type="term" value="P:peptidoglycan biosynthetic process"/>
    <property type="evidence" value="ECO:0007669"/>
    <property type="project" value="UniProtKB-KW"/>
</dbReference>
<dbReference type="EMBL" id="PEYC01000018">
    <property type="protein sequence ID" value="PIS40242.1"/>
    <property type="molecule type" value="Genomic_DNA"/>
</dbReference>
<evidence type="ECO:0000256" key="1">
    <source>
        <dbReference type="ARBA" id="ARBA00004167"/>
    </source>
</evidence>
<proteinExistence type="predicted"/>
<dbReference type="GO" id="GO:0008658">
    <property type="term" value="F:penicillin binding"/>
    <property type="evidence" value="ECO:0007669"/>
    <property type="project" value="InterPro"/>
</dbReference>
<keyword evidence="10 13" id="KW-1133">Transmembrane helix</keyword>
<dbReference type="InterPro" id="IPR050515">
    <property type="entry name" value="Beta-lactam/transpept"/>
</dbReference>
<keyword evidence="5" id="KW-0645">Protease</keyword>
<evidence type="ECO:0000256" key="8">
    <source>
        <dbReference type="ARBA" id="ARBA00022960"/>
    </source>
</evidence>
<organism evidence="16 17">
    <name type="scientific">Candidatus Nealsonbacteria bacterium CG08_land_8_20_14_0_20_36_22</name>
    <dbReference type="NCBI Taxonomy" id="1974704"/>
    <lineage>
        <taxon>Bacteria</taxon>
        <taxon>Candidatus Nealsoniibacteriota</taxon>
    </lineage>
</organism>
<dbReference type="GO" id="GO:0008360">
    <property type="term" value="P:regulation of cell shape"/>
    <property type="evidence" value="ECO:0007669"/>
    <property type="project" value="UniProtKB-KW"/>
</dbReference>
<feature type="domain" description="Penicillin-binding protein transpeptidase" evidence="14">
    <location>
        <begin position="307"/>
        <end position="639"/>
    </location>
</feature>
<dbReference type="Pfam" id="PF03717">
    <property type="entry name" value="PBP_dimer"/>
    <property type="match status" value="1"/>
</dbReference>
<evidence type="ECO:0000256" key="5">
    <source>
        <dbReference type="ARBA" id="ARBA00022670"/>
    </source>
</evidence>
<evidence type="ECO:0000259" key="15">
    <source>
        <dbReference type="Pfam" id="PF03717"/>
    </source>
</evidence>
<evidence type="ECO:0000256" key="3">
    <source>
        <dbReference type="ARBA" id="ARBA00022475"/>
    </source>
</evidence>
<dbReference type="InterPro" id="IPR005311">
    <property type="entry name" value="PBP_dimer"/>
</dbReference>
<dbReference type="InterPro" id="IPR017790">
    <property type="entry name" value="Penicillin-binding_protein_2"/>
</dbReference>
<evidence type="ECO:0000256" key="9">
    <source>
        <dbReference type="ARBA" id="ARBA00022984"/>
    </source>
</evidence>